<sequence length="152" mass="16261">MSRIVSPLLSIYGALFALPSIACAQITAEDAIAKAKEVYGPPPPDDQKPRCPQQTITNEIIVCKELEEQSQFRVQSTADLDPHSQEALDDGMVHAPNVAAASLTAYGQASMRGCGIQRCPAPPVYMIDFQSLPEPPEGSDADLIAKGRKPAD</sequence>
<reference evidence="3 4" key="1">
    <citation type="submission" date="2018-09" db="EMBL/GenBank/DDBJ databases">
        <title>Altererythrobacter spongiae sp. nov., isolated from a marine sponge.</title>
        <authorList>
            <person name="Zhuang L."/>
            <person name="Luo L."/>
        </authorList>
    </citation>
    <scope>NUCLEOTIDE SEQUENCE [LARGE SCALE GENOMIC DNA]</scope>
    <source>
        <strain evidence="3 4">HN-Y73</strain>
    </source>
</reference>
<comment type="caution">
    <text evidence="3">The sequence shown here is derived from an EMBL/GenBank/DDBJ whole genome shotgun (WGS) entry which is preliminary data.</text>
</comment>
<dbReference type="AlphaFoldDB" id="A0A420EIK5"/>
<name>A0A420EIK5_9SPHN</name>
<feature type="signal peptide" evidence="2">
    <location>
        <begin position="1"/>
        <end position="24"/>
    </location>
</feature>
<organism evidence="3 4">
    <name type="scientific">Altericroceibacterium spongiae</name>
    <dbReference type="NCBI Taxonomy" id="2320269"/>
    <lineage>
        <taxon>Bacteria</taxon>
        <taxon>Pseudomonadati</taxon>
        <taxon>Pseudomonadota</taxon>
        <taxon>Alphaproteobacteria</taxon>
        <taxon>Sphingomonadales</taxon>
        <taxon>Erythrobacteraceae</taxon>
        <taxon>Altericroceibacterium</taxon>
    </lineage>
</organism>
<dbReference type="EMBL" id="RAPF01000005">
    <property type="protein sequence ID" value="RKF20549.1"/>
    <property type="molecule type" value="Genomic_DNA"/>
</dbReference>
<dbReference type="Proteomes" id="UP000284395">
    <property type="component" value="Unassembled WGS sequence"/>
</dbReference>
<evidence type="ECO:0000313" key="4">
    <source>
        <dbReference type="Proteomes" id="UP000284395"/>
    </source>
</evidence>
<protein>
    <submittedName>
        <fullName evidence="3">Uncharacterized protein</fullName>
    </submittedName>
</protein>
<accession>A0A420EIK5</accession>
<gene>
    <name evidence="3" type="ORF">D6851_10410</name>
</gene>
<evidence type="ECO:0000256" key="1">
    <source>
        <dbReference type="SAM" id="MobiDB-lite"/>
    </source>
</evidence>
<keyword evidence="2" id="KW-0732">Signal</keyword>
<evidence type="ECO:0000313" key="3">
    <source>
        <dbReference type="EMBL" id="RKF20549.1"/>
    </source>
</evidence>
<feature type="chain" id="PRO_5019007800" evidence="2">
    <location>
        <begin position="25"/>
        <end position="152"/>
    </location>
</feature>
<evidence type="ECO:0000256" key="2">
    <source>
        <dbReference type="SAM" id="SignalP"/>
    </source>
</evidence>
<feature type="compositionally biased region" description="Basic and acidic residues" evidence="1">
    <location>
        <begin position="143"/>
        <end position="152"/>
    </location>
</feature>
<keyword evidence="4" id="KW-1185">Reference proteome</keyword>
<feature type="region of interest" description="Disordered" evidence="1">
    <location>
        <begin position="130"/>
        <end position="152"/>
    </location>
</feature>
<proteinExistence type="predicted"/>